<dbReference type="CDD" id="cd07067">
    <property type="entry name" value="HP_PGM_like"/>
    <property type="match status" value="1"/>
</dbReference>
<dbReference type="PANTHER" id="PTHR48100">
    <property type="entry name" value="BROAD-SPECIFICITY PHOSPHATASE YOR283W-RELATED"/>
    <property type="match status" value="1"/>
</dbReference>
<evidence type="ECO:0000313" key="2">
    <source>
        <dbReference type="Proteomes" id="UP000050398"/>
    </source>
</evidence>
<dbReference type="Pfam" id="PF00300">
    <property type="entry name" value="His_Phos_1"/>
    <property type="match status" value="1"/>
</dbReference>
<dbReference type="SMART" id="SM00855">
    <property type="entry name" value="PGAM"/>
    <property type="match status" value="1"/>
</dbReference>
<dbReference type="SUPFAM" id="SSF53254">
    <property type="entry name" value="Phosphoglycerate mutase-like"/>
    <property type="match status" value="1"/>
</dbReference>
<name>A0A0P6WGL1_9BACI</name>
<dbReference type="Gene3D" id="3.40.50.1240">
    <property type="entry name" value="Phosphoglycerate mutase-like"/>
    <property type="match status" value="1"/>
</dbReference>
<dbReference type="Proteomes" id="UP000050398">
    <property type="component" value="Unassembled WGS sequence"/>
</dbReference>
<dbReference type="GO" id="GO:0005737">
    <property type="term" value="C:cytoplasm"/>
    <property type="evidence" value="ECO:0007669"/>
    <property type="project" value="TreeGrafter"/>
</dbReference>
<reference evidence="1 2" key="1">
    <citation type="submission" date="2015-08" db="EMBL/GenBank/DDBJ databases">
        <title>Draft Genome Sequence of Bacillus vietnamensis UCD-SED5.</title>
        <authorList>
            <person name="Lee R.D."/>
            <person name="Jospin G."/>
            <person name="Lang J.M."/>
            <person name="Coil D.A."/>
            <person name="Eisen J.A."/>
        </authorList>
    </citation>
    <scope>NUCLEOTIDE SEQUENCE [LARGE SCALE GENOMIC DNA]</scope>
    <source>
        <strain evidence="1 2">UCD-SED5</strain>
    </source>
</reference>
<comment type="caution">
    <text evidence="1">The sequence shown here is derived from an EMBL/GenBank/DDBJ whole genome shotgun (WGS) entry which is preliminary data.</text>
</comment>
<dbReference type="InterPro" id="IPR013078">
    <property type="entry name" value="His_Pase_superF_clade-1"/>
</dbReference>
<proteinExistence type="predicted"/>
<sequence length="179" mass="20633">MKEIYIVRHAKADGQPFHAPLTEEGERQARQLASFLENRSIQAIYSSPFIRALDTIRPFADRSGLRIQEDDRLGERVLSDEDLPDWMEKLKMSFEDFSLSLPGGESNQMAMERARSFVDEVMGNVEDHVVCVSHGNLTTLFLRLFDEDYGYNELFALSNPDVYIVRLEGDRASVQRIWE</sequence>
<protein>
    <submittedName>
        <fullName evidence="1">Phosphoglycerate mutase</fullName>
    </submittedName>
</protein>
<gene>
    <name evidence="1" type="ORF">AM506_09455</name>
</gene>
<accession>A0A0P6WGL1</accession>
<organism evidence="1 2">
    <name type="scientific">Rossellomorea vietnamensis</name>
    <dbReference type="NCBI Taxonomy" id="218284"/>
    <lineage>
        <taxon>Bacteria</taxon>
        <taxon>Bacillati</taxon>
        <taxon>Bacillota</taxon>
        <taxon>Bacilli</taxon>
        <taxon>Bacillales</taxon>
        <taxon>Bacillaceae</taxon>
        <taxon>Rossellomorea</taxon>
    </lineage>
</organism>
<dbReference type="RefSeq" id="WP_060672256.1">
    <property type="nucleotide sequence ID" value="NZ_JBCNGU010000018.1"/>
</dbReference>
<dbReference type="PATRIC" id="fig|218284.4.peg.3546"/>
<dbReference type="EMBL" id="LIXZ01000006">
    <property type="protein sequence ID" value="KPL59685.1"/>
    <property type="molecule type" value="Genomic_DNA"/>
</dbReference>
<dbReference type="GO" id="GO:0016791">
    <property type="term" value="F:phosphatase activity"/>
    <property type="evidence" value="ECO:0007669"/>
    <property type="project" value="TreeGrafter"/>
</dbReference>
<dbReference type="InterPro" id="IPR050275">
    <property type="entry name" value="PGM_Phosphatase"/>
</dbReference>
<dbReference type="AlphaFoldDB" id="A0A0P6WGL1"/>
<dbReference type="PANTHER" id="PTHR48100:SF1">
    <property type="entry name" value="HISTIDINE PHOSPHATASE FAMILY PROTEIN-RELATED"/>
    <property type="match status" value="1"/>
</dbReference>
<dbReference type="OrthoDB" id="512570at2"/>
<evidence type="ECO:0000313" key="1">
    <source>
        <dbReference type="EMBL" id="KPL59685.1"/>
    </source>
</evidence>
<dbReference type="InterPro" id="IPR029033">
    <property type="entry name" value="His_PPase_superfam"/>
</dbReference>